<evidence type="ECO:0000313" key="1">
    <source>
        <dbReference type="EMBL" id="KGP71259.1"/>
    </source>
</evidence>
<accession>A0A0A2T6Y3</accession>
<proteinExistence type="predicted"/>
<comment type="caution">
    <text evidence="1">The sequence shown here is derived from an EMBL/GenBank/DDBJ whole genome shotgun (WGS) entry which is preliminary data.</text>
</comment>
<dbReference type="Proteomes" id="UP000030147">
    <property type="component" value="Unassembled WGS sequence"/>
</dbReference>
<keyword evidence="2" id="KW-1185">Reference proteome</keyword>
<evidence type="ECO:0000313" key="2">
    <source>
        <dbReference type="Proteomes" id="UP000030147"/>
    </source>
</evidence>
<sequence>MHEFDVNFVLTNSEVDHVMMGESSREVNDKLCKKLSSNDPTLQLGDQITILKSHIQYFRINQA</sequence>
<name>A0A0A2T6Y3_9BACI</name>
<organism evidence="1 2">
    <name type="scientific">Pontibacillus yanchengensis Y32</name>
    <dbReference type="NCBI Taxonomy" id="1385514"/>
    <lineage>
        <taxon>Bacteria</taxon>
        <taxon>Bacillati</taxon>
        <taxon>Bacillota</taxon>
        <taxon>Bacilli</taxon>
        <taxon>Bacillales</taxon>
        <taxon>Bacillaceae</taxon>
        <taxon>Pontibacillus</taxon>
    </lineage>
</organism>
<dbReference type="EMBL" id="AVBF01000074">
    <property type="protein sequence ID" value="KGP71259.1"/>
    <property type="molecule type" value="Genomic_DNA"/>
</dbReference>
<protein>
    <submittedName>
        <fullName evidence="1">Uncharacterized protein</fullName>
    </submittedName>
</protein>
<dbReference type="RefSeq" id="WP_036823467.1">
    <property type="nucleotide sequence ID" value="NZ_AVBF01000074.1"/>
</dbReference>
<dbReference type="AlphaFoldDB" id="A0A0A2T6Y3"/>
<dbReference type="STRING" id="1385514.N782_20410"/>
<gene>
    <name evidence="1" type="ORF">N782_20410</name>
</gene>
<reference evidence="1 2" key="1">
    <citation type="journal article" date="2015" name="Stand. Genomic Sci.">
        <title>High quality draft genome sequence of the moderately halophilic bacterium Pontibacillus yanchengensis Y32(T) and comparison among Pontibacillus genomes.</title>
        <authorList>
            <person name="Huang J."/>
            <person name="Qiao Z.X."/>
            <person name="Tang J.W."/>
            <person name="Wang G."/>
        </authorList>
    </citation>
    <scope>NUCLEOTIDE SEQUENCE [LARGE SCALE GENOMIC DNA]</scope>
    <source>
        <strain evidence="1 2">Y32</strain>
    </source>
</reference>